<dbReference type="Pfam" id="PF04055">
    <property type="entry name" value="Radical_SAM"/>
    <property type="match status" value="1"/>
</dbReference>
<evidence type="ECO:0000256" key="5">
    <source>
        <dbReference type="ARBA" id="ARBA00023004"/>
    </source>
</evidence>
<dbReference type="Gene3D" id="3.20.20.70">
    <property type="entry name" value="Aldolase class I"/>
    <property type="match status" value="1"/>
</dbReference>
<keyword evidence="11" id="KW-1185">Reference proteome</keyword>
<feature type="binding site" evidence="8">
    <location>
        <position position="90"/>
    </location>
    <ligand>
        <name>substrate</name>
    </ligand>
</feature>
<evidence type="ECO:0000256" key="8">
    <source>
        <dbReference type="HAMAP-Rule" id="MF_00917"/>
    </source>
</evidence>
<comment type="cofactor">
    <cofactor evidence="8">
        <name>[4Fe-4S] cluster</name>
        <dbReference type="ChEBI" id="CHEBI:49883"/>
    </cofactor>
    <text evidence="8">Binds 1 [4Fe-4S] cluster. The cluster is coordinated with 3 cysteines and an exchangeable S-adenosyl-L-methionine.</text>
</comment>
<proteinExistence type="inferred from homology"/>
<comment type="catalytic activity">
    <reaction evidence="8">
        <text>6-carboxy-5,6,7,8-tetrahydropterin + H(+) = 7-carboxy-7-carbaguanine + NH4(+)</text>
        <dbReference type="Rhea" id="RHEA:27974"/>
        <dbReference type="ChEBI" id="CHEBI:15378"/>
        <dbReference type="ChEBI" id="CHEBI:28938"/>
        <dbReference type="ChEBI" id="CHEBI:61032"/>
        <dbReference type="ChEBI" id="CHEBI:61036"/>
        <dbReference type="EC" id="4.3.99.3"/>
    </reaction>
</comment>
<dbReference type="PANTHER" id="PTHR42836">
    <property type="entry name" value="7-CARBOXY-7-DEAZAGUANINE SYNTHASE"/>
    <property type="match status" value="1"/>
</dbReference>
<dbReference type="EMBL" id="JARVCO010000002">
    <property type="protein sequence ID" value="MDZ8117201.1"/>
    <property type="molecule type" value="Genomic_DNA"/>
</dbReference>
<feature type="binding site" evidence="8">
    <location>
        <position position="38"/>
    </location>
    <ligand>
        <name>[4Fe-4S] cluster</name>
        <dbReference type="ChEBI" id="CHEBI:49883"/>
        <note>4Fe-4S-S-AdoMet</note>
    </ligand>
</feature>
<name>A0ABU5MSM7_9BACT</name>
<comment type="caution">
    <text evidence="10">The sequence shown here is derived from an EMBL/GenBank/DDBJ whole genome shotgun (WGS) entry which is preliminary data.</text>
</comment>
<evidence type="ECO:0000256" key="4">
    <source>
        <dbReference type="ARBA" id="ARBA00022842"/>
    </source>
</evidence>
<dbReference type="PIRSF" id="PIRSF000370">
    <property type="entry name" value="QueE"/>
    <property type="match status" value="1"/>
</dbReference>
<feature type="binding site" evidence="8">
    <location>
        <position position="27"/>
    </location>
    <ligand>
        <name>substrate</name>
    </ligand>
</feature>
<evidence type="ECO:0000256" key="3">
    <source>
        <dbReference type="ARBA" id="ARBA00022723"/>
    </source>
</evidence>
<comment type="function">
    <text evidence="8">Catalyzes the complex heterocyclic radical-mediated conversion of 6-carboxy-5,6,7,8-tetrahydropterin (CPH4) to 7-carboxy-7-deazaguanine (CDG), a step common to the biosynthetic pathways of all 7-deazapurine-containing compounds.</text>
</comment>
<accession>A0ABU5MSM7</accession>
<feature type="binding site" evidence="8">
    <location>
        <begin position="37"/>
        <end position="39"/>
    </location>
    <ligand>
        <name>S-adenosyl-L-methionine</name>
        <dbReference type="ChEBI" id="CHEBI:59789"/>
    </ligand>
</feature>
<keyword evidence="7 8" id="KW-0456">Lyase</keyword>
<feature type="domain" description="Radical SAM core" evidence="9">
    <location>
        <begin position="18"/>
        <end position="249"/>
    </location>
</feature>
<feature type="binding site" evidence="8">
    <location>
        <position position="92"/>
    </location>
    <ligand>
        <name>S-adenosyl-L-methionine</name>
        <dbReference type="ChEBI" id="CHEBI:59789"/>
    </ligand>
</feature>
<dbReference type="InterPro" id="IPR007197">
    <property type="entry name" value="rSAM"/>
</dbReference>
<evidence type="ECO:0000313" key="11">
    <source>
        <dbReference type="Proteomes" id="UP001290861"/>
    </source>
</evidence>
<feature type="binding site" evidence="8">
    <location>
        <position position="40"/>
    </location>
    <ligand>
        <name>Mg(2+)</name>
        <dbReference type="ChEBI" id="CHEBI:18420"/>
    </ligand>
</feature>
<dbReference type="InterPro" id="IPR058240">
    <property type="entry name" value="rSAM_sf"/>
</dbReference>
<reference evidence="10 11" key="1">
    <citation type="journal article" date="2024" name="Appl. Environ. Microbiol.">
        <title>Pontiella agarivorans sp. nov., a novel marine anaerobic bacterium capable of degrading macroalgal polysaccharides and fixing nitrogen.</title>
        <authorList>
            <person name="Liu N."/>
            <person name="Kivenson V."/>
            <person name="Peng X."/>
            <person name="Cui Z."/>
            <person name="Lankiewicz T.S."/>
            <person name="Gosselin K.M."/>
            <person name="English C.J."/>
            <person name="Blair E.M."/>
            <person name="O'Malley M.A."/>
            <person name="Valentine D.L."/>
        </authorList>
    </citation>
    <scope>NUCLEOTIDE SEQUENCE [LARGE SCALE GENOMIC DNA]</scope>
    <source>
        <strain evidence="10 11">NLcol2</strain>
    </source>
</reference>
<evidence type="ECO:0000259" key="9">
    <source>
        <dbReference type="PROSITE" id="PS51918"/>
    </source>
</evidence>
<dbReference type="InterPro" id="IPR024924">
    <property type="entry name" value="7-CO-7-deazaguanine_synth-like"/>
</dbReference>
<feature type="binding site" evidence="8">
    <location>
        <position position="31"/>
    </location>
    <ligand>
        <name>[4Fe-4S] cluster</name>
        <dbReference type="ChEBI" id="CHEBI:49883"/>
        <note>4Fe-4S-S-AdoMet</note>
    </ligand>
</feature>
<keyword evidence="2 8" id="KW-0949">S-adenosyl-L-methionine</keyword>
<keyword evidence="3 8" id="KW-0479">Metal-binding</keyword>
<dbReference type="RefSeq" id="WP_322607004.1">
    <property type="nucleotide sequence ID" value="NZ_JARVCO010000002.1"/>
</dbReference>
<comment type="cofactor">
    <cofactor evidence="8">
        <name>Mg(2+)</name>
        <dbReference type="ChEBI" id="CHEBI:18420"/>
    </cofactor>
</comment>
<protein>
    <recommendedName>
        <fullName evidence="8">7-carboxy-7-deazaguanine synthase</fullName>
        <shortName evidence="8">CDG synthase</shortName>
        <ecNumber evidence="8">4.3.99.3</ecNumber>
    </recommendedName>
    <alternativeName>
        <fullName evidence="8">Queuosine biosynthesis protein QueE</fullName>
    </alternativeName>
</protein>
<dbReference type="HAMAP" id="MF_00917">
    <property type="entry name" value="QueE"/>
    <property type="match status" value="1"/>
</dbReference>
<comment type="similarity">
    <text evidence="8">Belongs to the radical SAM superfamily. 7-carboxy-7-deazaguanine synthase family.</text>
</comment>
<keyword evidence="8" id="KW-0671">Queuosine biosynthesis</keyword>
<dbReference type="PROSITE" id="PS51918">
    <property type="entry name" value="RADICAL_SAM"/>
    <property type="match status" value="1"/>
</dbReference>
<keyword evidence="6 8" id="KW-0411">Iron-sulfur</keyword>
<keyword evidence="5 8" id="KW-0408">Iron</keyword>
<evidence type="ECO:0000256" key="7">
    <source>
        <dbReference type="ARBA" id="ARBA00023239"/>
    </source>
</evidence>
<feature type="binding site" evidence="8">
    <location>
        <begin position="12"/>
        <end position="14"/>
    </location>
    <ligand>
        <name>substrate</name>
    </ligand>
</feature>
<comment type="pathway">
    <text evidence="8">Purine metabolism; 7-cyano-7-deazaguanine biosynthesis.</text>
</comment>
<dbReference type="EC" id="4.3.99.3" evidence="8"/>
<keyword evidence="4 8" id="KW-0460">Magnesium</keyword>
<evidence type="ECO:0000256" key="1">
    <source>
        <dbReference type="ARBA" id="ARBA00022485"/>
    </source>
</evidence>
<feature type="binding site" evidence="8">
    <location>
        <position position="35"/>
    </location>
    <ligand>
        <name>[4Fe-4S] cluster</name>
        <dbReference type="ChEBI" id="CHEBI:49883"/>
        <note>4Fe-4S-S-AdoMet</note>
    </ligand>
</feature>
<comment type="caution">
    <text evidence="8">Lacks conserved residue(s) required for the propagation of feature annotation.</text>
</comment>
<keyword evidence="1 8" id="KW-0004">4Fe-4S</keyword>
<sequence length="249" mass="27973">MKTYLSEIFSSIQGEGPYVGERHLFVRFCACHRKCIYCDTDTSLSDYCIVERRPGSGEFEQIKNAMSVEQVFDLVQEVDAKTRNNRISITGGAPLMQHRFLLKLLPMLKNAGHNIYLETAGDLPGPLKAIIEFVDVIAMDVKLESVTEEPATYPAHWQFLKICRDYKVETFVKLVLSANTHEGELIEAAKGIKKAGGEDTLVVIQPMTKASKTDAVPSGEQLFRWQDKVASVLPNVRVIPQTHKMLEML</sequence>
<dbReference type="SFLD" id="SFLDS00029">
    <property type="entry name" value="Radical_SAM"/>
    <property type="match status" value="1"/>
</dbReference>
<organism evidence="10 11">
    <name type="scientific">Pontiella agarivorans</name>
    <dbReference type="NCBI Taxonomy" id="3038953"/>
    <lineage>
        <taxon>Bacteria</taxon>
        <taxon>Pseudomonadati</taxon>
        <taxon>Kiritimatiellota</taxon>
        <taxon>Kiritimatiellia</taxon>
        <taxon>Kiritimatiellales</taxon>
        <taxon>Pontiellaceae</taxon>
        <taxon>Pontiella</taxon>
    </lineage>
</organism>
<dbReference type="PANTHER" id="PTHR42836:SF1">
    <property type="entry name" value="7-CARBOXY-7-DEAZAGUANINE SYNTHASE"/>
    <property type="match status" value="1"/>
</dbReference>
<dbReference type="Proteomes" id="UP001290861">
    <property type="component" value="Unassembled WGS sequence"/>
</dbReference>
<dbReference type="SUPFAM" id="SSF102114">
    <property type="entry name" value="Radical SAM enzymes"/>
    <property type="match status" value="1"/>
</dbReference>
<comment type="cofactor">
    <cofactor evidence="8">
        <name>S-adenosyl-L-methionine</name>
        <dbReference type="ChEBI" id="CHEBI:59789"/>
    </cofactor>
    <text evidence="8">Binds 1 S-adenosyl-L-methionine per subunit.</text>
</comment>
<dbReference type="InterPro" id="IPR013785">
    <property type="entry name" value="Aldolase_TIM"/>
</dbReference>
<evidence type="ECO:0000256" key="2">
    <source>
        <dbReference type="ARBA" id="ARBA00022691"/>
    </source>
</evidence>
<evidence type="ECO:0000256" key="6">
    <source>
        <dbReference type="ARBA" id="ARBA00023014"/>
    </source>
</evidence>
<gene>
    <name evidence="8" type="primary">queE</name>
    <name evidence="10" type="ORF">P9H32_01065</name>
</gene>
<comment type="subunit">
    <text evidence="8">Homodimer.</text>
</comment>
<evidence type="ECO:0000313" key="10">
    <source>
        <dbReference type="EMBL" id="MDZ8117201.1"/>
    </source>
</evidence>